<dbReference type="InterPro" id="IPR019734">
    <property type="entry name" value="TPR_rpt"/>
</dbReference>
<keyword evidence="5" id="KW-1185">Reference proteome</keyword>
<feature type="chain" id="PRO_5030543220" evidence="3">
    <location>
        <begin position="36"/>
        <end position="529"/>
    </location>
</feature>
<dbReference type="InterPro" id="IPR011990">
    <property type="entry name" value="TPR-like_helical_dom_sf"/>
</dbReference>
<reference evidence="4 5" key="1">
    <citation type="submission" date="2020-05" db="EMBL/GenBank/DDBJ databases">
        <title>Parvularcula mediterraneae sp. nov., isolated from polypropylene straw from shallow seawater of the seashore of Laganas in Zakynthos island, Greece.</title>
        <authorList>
            <person name="Szabo I."/>
            <person name="Al-Omari J."/>
            <person name="Rado J."/>
            <person name="Szerdahelyi G.S."/>
        </authorList>
    </citation>
    <scope>NUCLEOTIDE SEQUENCE [LARGE SCALE GENOMIC DNA]</scope>
    <source>
        <strain evidence="4 5">ZS-1/3</strain>
    </source>
</reference>
<dbReference type="SMART" id="SM00028">
    <property type="entry name" value="TPR"/>
    <property type="match status" value="3"/>
</dbReference>
<feature type="compositionally biased region" description="Acidic residues" evidence="2">
    <location>
        <begin position="510"/>
        <end position="529"/>
    </location>
</feature>
<evidence type="ECO:0000256" key="3">
    <source>
        <dbReference type="SAM" id="SignalP"/>
    </source>
</evidence>
<gene>
    <name evidence="4" type="ORF">HK107_02555</name>
</gene>
<dbReference type="PROSITE" id="PS50005">
    <property type="entry name" value="TPR"/>
    <property type="match status" value="1"/>
</dbReference>
<protein>
    <submittedName>
        <fullName evidence="4">Tetratricopeptide repeat protein</fullName>
    </submittedName>
</protein>
<name>A0A7Y3RKG3_9PROT</name>
<comment type="caution">
    <text evidence="4">The sequence shown here is derived from an EMBL/GenBank/DDBJ whole genome shotgun (WGS) entry which is preliminary data.</text>
</comment>
<dbReference type="SUPFAM" id="SSF48452">
    <property type="entry name" value="TPR-like"/>
    <property type="match status" value="2"/>
</dbReference>
<evidence type="ECO:0000256" key="2">
    <source>
        <dbReference type="SAM" id="MobiDB-lite"/>
    </source>
</evidence>
<keyword evidence="1" id="KW-0802">TPR repeat</keyword>
<dbReference type="AlphaFoldDB" id="A0A7Y3RKG3"/>
<dbReference type="Gene3D" id="1.25.40.10">
    <property type="entry name" value="Tetratricopeptide repeat domain"/>
    <property type="match status" value="3"/>
</dbReference>
<evidence type="ECO:0000256" key="1">
    <source>
        <dbReference type="PROSITE-ProRule" id="PRU00339"/>
    </source>
</evidence>
<dbReference type="EMBL" id="JABFCX010000002">
    <property type="protein sequence ID" value="NNU15206.1"/>
    <property type="molecule type" value="Genomic_DNA"/>
</dbReference>
<feature type="region of interest" description="Disordered" evidence="2">
    <location>
        <begin position="495"/>
        <end position="529"/>
    </location>
</feature>
<dbReference type="Pfam" id="PF13432">
    <property type="entry name" value="TPR_16"/>
    <property type="match status" value="2"/>
</dbReference>
<dbReference type="RefSeq" id="WP_173196505.1">
    <property type="nucleotide sequence ID" value="NZ_JABFCX010000002.1"/>
</dbReference>
<evidence type="ECO:0000313" key="5">
    <source>
        <dbReference type="Proteomes" id="UP000536835"/>
    </source>
</evidence>
<proteinExistence type="predicted"/>
<evidence type="ECO:0000313" key="4">
    <source>
        <dbReference type="EMBL" id="NNU15206.1"/>
    </source>
</evidence>
<sequence length="529" mass="59350">MKLLSQHSNLRRQASAACIALMLAGTGVVSAPAFAAQQTQAEREAEDQRRSRQTLSERSGRALNDALNLANEEPPQFQQAIARLDQLLSRSIPPYDEATALEIRGNFYFQVENYQGAIRDFRRALELDVLPSAREKNLIRGIAQLYYQTEQFDAAIRFMQDYVRDFPQDAEASDYFIIAGAYAQKDDYRGAMGPAERALQLDQAAGNRTENYYGLLNLIYSELNMSAKRRDLLEQAVNFFPNTESYWSQLAFLYNEANRNADALAVLELAYKAGLITDGGKIRTLAQFYYDQNNPFRGAKLLSSEMQAGNVERNLSNLELLAQLWAAAREQDEAIAILAEAAPKRSDGSLYYQLGQSYLADERYQLAIRNLREAIRRGGLTEREIGNAYVLIGTALFQEDSDSAESRAAARREFVRAGRYPGQGATSRSWVTYIDTIESTLAQQREVELRQAIERKEREITRCESILDVIELGGRTEVPDEQIASCRELVAQVEEGGETAESLVRAERGLDDEEAEDASEETEAPAEEG</sequence>
<feature type="repeat" description="TPR" evidence="1">
    <location>
        <begin position="98"/>
        <end position="131"/>
    </location>
</feature>
<organism evidence="4 5">
    <name type="scientific">Parvularcula mediterranea</name>
    <dbReference type="NCBI Taxonomy" id="2732508"/>
    <lineage>
        <taxon>Bacteria</taxon>
        <taxon>Pseudomonadati</taxon>
        <taxon>Pseudomonadota</taxon>
        <taxon>Alphaproteobacteria</taxon>
        <taxon>Parvularculales</taxon>
        <taxon>Parvularculaceae</taxon>
        <taxon>Parvularcula</taxon>
    </lineage>
</organism>
<keyword evidence="3" id="KW-0732">Signal</keyword>
<feature type="signal peptide" evidence="3">
    <location>
        <begin position="1"/>
        <end position="35"/>
    </location>
</feature>
<accession>A0A7Y3RKG3</accession>
<dbReference type="Proteomes" id="UP000536835">
    <property type="component" value="Unassembled WGS sequence"/>
</dbReference>